<keyword evidence="2" id="KW-0378">Hydrolase</keyword>
<evidence type="ECO:0000259" key="3">
    <source>
        <dbReference type="Pfam" id="PF00884"/>
    </source>
</evidence>
<dbReference type="Proteomes" id="UP000033935">
    <property type="component" value="Unassembled WGS sequence"/>
</dbReference>
<dbReference type="Gene3D" id="3.40.720.10">
    <property type="entry name" value="Alkaline Phosphatase, subunit A"/>
    <property type="match status" value="1"/>
</dbReference>
<keyword evidence="1" id="KW-0479">Metal-binding</keyword>
<evidence type="ECO:0000256" key="1">
    <source>
        <dbReference type="ARBA" id="ARBA00022723"/>
    </source>
</evidence>
<evidence type="ECO:0000256" key="2">
    <source>
        <dbReference type="ARBA" id="ARBA00022801"/>
    </source>
</evidence>
<name>A0A0G0QSW8_9BACT</name>
<feature type="domain" description="Sulfatase N-terminal" evidence="3">
    <location>
        <begin position="28"/>
        <end position="389"/>
    </location>
</feature>
<dbReference type="Pfam" id="PF00884">
    <property type="entry name" value="Sulfatase"/>
    <property type="match status" value="1"/>
</dbReference>
<accession>A0A0G0QSW8</accession>
<dbReference type="GO" id="GO:0046872">
    <property type="term" value="F:metal ion binding"/>
    <property type="evidence" value="ECO:0007669"/>
    <property type="project" value="UniProtKB-KW"/>
</dbReference>
<reference evidence="4 5" key="1">
    <citation type="journal article" date="2015" name="Nature">
        <title>rRNA introns, odd ribosomes, and small enigmatic genomes across a large radiation of phyla.</title>
        <authorList>
            <person name="Brown C.T."/>
            <person name="Hug L.A."/>
            <person name="Thomas B.C."/>
            <person name="Sharon I."/>
            <person name="Castelle C.J."/>
            <person name="Singh A."/>
            <person name="Wilkins M.J."/>
            <person name="Williams K.H."/>
            <person name="Banfield J.F."/>
        </authorList>
    </citation>
    <scope>NUCLEOTIDE SEQUENCE [LARGE SCALE GENOMIC DNA]</scope>
</reference>
<dbReference type="PANTHER" id="PTHR45953:SF1">
    <property type="entry name" value="IDURONATE 2-SULFATASE"/>
    <property type="match status" value="1"/>
</dbReference>
<dbReference type="GO" id="GO:0008484">
    <property type="term" value="F:sulfuric ester hydrolase activity"/>
    <property type="evidence" value="ECO:0007669"/>
    <property type="project" value="TreeGrafter"/>
</dbReference>
<proteinExistence type="predicted"/>
<gene>
    <name evidence="4" type="ORF">UT30_C0004G0005</name>
</gene>
<dbReference type="AlphaFoldDB" id="A0A0G0QSW8"/>
<dbReference type="SUPFAM" id="SSF53649">
    <property type="entry name" value="Alkaline phosphatase-like"/>
    <property type="match status" value="1"/>
</dbReference>
<sequence>MSSDEKQKKKEPLKMPLIEIGNKRMIKKNILFFMTDQLLWNALGYAGHPIVKTPNLDRLAQKSLNFPNAFCVSPVCVPARISLFCGQYPHKHGQATNLPVKEGTKMFIETLTANGYHTAAVGKLHLMPISRETKRFKTLKLHDGYSKAEESDYVKYLEKVKPEYAPLNMHGYPEEKKEGVISGKNAITGEKYETIILGTSKVPKEYFYTQFISDKTIEFLETCNKENPFFLFVSFLGPHSPFIVPEPYNTLYNPDDIPVPETVKEDLSSKPKSQYQRRSLWGMEYVSNEQLQKITSLYYAHITLIDEHVGKILKRLEELNLYDDTIIVFSSDHGEFLGNHGLFYKGAMYDEATKIPLLIHDTEMRSSRKIDELVSQIDIMPTLLDLVNIPLPEWNQGKSLKPLIDGKVSSVRDEVFFEIRNADDGLGYNIAPGYIVGCRDKDYLFSYEVNKYHDLFEGELYDLKKDPRQINNLYNKTEYKGKNNEFKERILNWFIATQ</sequence>
<organism evidence="4 5">
    <name type="scientific">Candidatus Uhrbacteria bacterium GW2011_GWF2_39_13</name>
    <dbReference type="NCBI Taxonomy" id="1618995"/>
    <lineage>
        <taxon>Bacteria</taxon>
        <taxon>Candidatus Uhriibacteriota</taxon>
    </lineage>
</organism>
<protein>
    <submittedName>
        <fullName evidence="4">Sulfatase</fullName>
    </submittedName>
</protein>
<dbReference type="PATRIC" id="fig|1618995.3.peg.222"/>
<evidence type="ECO:0000313" key="4">
    <source>
        <dbReference type="EMBL" id="KKR04692.1"/>
    </source>
</evidence>
<dbReference type="InterPro" id="IPR000917">
    <property type="entry name" value="Sulfatase_N"/>
</dbReference>
<comment type="caution">
    <text evidence="4">The sequence shown here is derived from an EMBL/GenBank/DDBJ whole genome shotgun (WGS) entry which is preliminary data.</text>
</comment>
<evidence type="ECO:0000313" key="5">
    <source>
        <dbReference type="Proteomes" id="UP000033935"/>
    </source>
</evidence>
<dbReference type="PANTHER" id="PTHR45953">
    <property type="entry name" value="IDURONATE 2-SULFATASE"/>
    <property type="match status" value="1"/>
</dbReference>
<dbReference type="EMBL" id="LBWG01000004">
    <property type="protein sequence ID" value="KKR04692.1"/>
    <property type="molecule type" value="Genomic_DNA"/>
</dbReference>
<dbReference type="GO" id="GO:0005737">
    <property type="term" value="C:cytoplasm"/>
    <property type="evidence" value="ECO:0007669"/>
    <property type="project" value="TreeGrafter"/>
</dbReference>
<dbReference type="InterPro" id="IPR017850">
    <property type="entry name" value="Alkaline_phosphatase_core_sf"/>
</dbReference>